<comment type="cofactor">
    <cofactor evidence="1">
        <name>Zn(2+)</name>
        <dbReference type="ChEBI" id="CHEBI:29105"/>
    </cofactor>
</comment>
<comment type="similarity">
    <text evidence="2">Belongs to the metallo-dependent hydrolases superfamily. Hydantoinase/dihydropyrimidinase family.</text>
</comment>
<evidence type="ECO:0000313" key="7">
    <source>
        <dbReference type="Proteomes" id="UP000325292"/>
    </source>
</evidence>
<dbReference type="PANTHER" id="PTHR11647">
    <property type="entry name" value="HYDRANTOINASE/DIHYDROPYRIMIDINASE FAMILY MEMBER"/>
    <property type="match status" value="1"/>
</dbReference>
<protein>
    <submittedName>
        <fullName evidence="6">Dihydropyrimidinase</fullName>
    </submittedName>
</protein>
<feature type="domain" description="Amidohydrolase-related" evidence="5">
    <location>
        <begin position="53"/>
        <end position="437"/>
    </location>
</feature>
<evidence type="ECO:0000259" key="5">
    <source>
        <dbReference type="Pfam" id="PF01979"/>
    </source>
</evidence>
<evidence type="ECO:0000256" key="2">
    <source>
        <dbReference type="ARBA" id="ARBA00008829"/>
    </source>
</evidence>
<dbReference type="InterPro" id="IPR050378">
    <property type="entry name" value="Metallo-dep_Hydrolases_sf"/>
</dbReference>
<keyword evidence="4" id="KW-0378">Hydrolase</keyword>
<name>A0ABM6RRD6_9FIRM</name>
<gene>
    <name evidence="6" type="ORF">BXT84_08095</name>
</gene>
<dbReference type="Proteomes" id="UP000325292">
    <property type="component" value="Chromosome"/>
</dbReference>
<evidence type="ECO:0000256" key="1">
    <source>
        <dbReference type="ARBA" id="ARBA00001947"/>
    </source>
</evidence>
<keyword evidence="7" id="KW-1185">Reference proteome</keyword>
<dbReference type="CDD" id="cd01314">
    <property type="entry name" value="D-HYD"/>
    <property type="match status" value="1"/>
</dbReference>
<dbReference type="Gene3D" id="2.30.40.10">
    <property type="entry name" value="Urease, subunit C, domain 1"/>
    <property type="match status" value="1"/>
</dbReference>
<reference evidence="6 7" key="1">
    <citation type="journal article" date="2019" name="Sci. Rep.">
        <title>Sulfobacillus thermotolerans: new insights into resistance and metabolic capacities of acidophilic chemolithotrophs.</title>
        <authorList>
            <person name="Panyushkina A.E."/>
            <person name="Babenko V.V."/>
            <person name="Nikitina A.S."/>
            <person name="Selezneva O.V."/>
            <person name="Tsaplina I.A."/>
            <person name="Letarova M.A."/>
            <person name="Kostryukova E.S."/>
            <person name="Letarov A.V."/>
        </authorList>
    </citation>
    <scope>NUCLEOTIDE SEQUENCE [LARGE SCALE GENOMIC DNA]</scope>
    <source>
        <strain evidence="6 7">Kr1</strain>
    </source>
</reference>
<dbReference type="Gene3D" id="3.20.20.140">
    <property type="entry name" value="Metal-dependent hydrolases"/>
    <property type="match status" value="1"/>
</dbReference>
<dbReference type="EMBL" id="CP019454">
    <property type="protein sequence ID" value="AUW93912.1"/>
    <property type="molecule type" value="Genomic_DNA"/>
</dbReference>
<evidence type="ECO:0000313" key="6">
    <source>
        <dbReference type="EMBL" id="AUW93912.1"/>
    </source>
</evidence>
<dbReference type="NCBIfam" id="TIGR02033">
    <property type="entry name" value="D-hydantoinase"/>
    <property type="match status" value="1"/>
</dbReference>
<dbReference type="InterPro" id="IPR011059">
    <property type="entry name" value="Metal-dep_hydrolase_composite"/>
</dbReference>
<keyword evidence="3" id="KW-0479">Metal-binding</keyword>
<evidence type="ECO:0000256" key="3">
    <source>
        <dbReference type="ARBA" id="ARBA00022723"/>
    </source>
</evidence>
<sequence length="463" mass="50424">MKTLIRNGHIVTATDDYHADLFIDRGIIVYIGQDLQFLVPAADEVIDASGLLLLPGGVDVHTHLDMPFGGTTSSDDFFTGTRAAAFGGTTTIIDFAIQQRGHSVEEALDTWWAKAEGKANIDYGFHMILSEVNGETLAGMGRLVDQGITSFKLFTAYPGVFMSSDGEIFQALQKAGEIGALVAMHAENGSVIDVLVQQALAHGHTEPKYHAITRPPEAEAEATHRVIALAKMAHSPVYIVHLSAKEALDEVTVARDKGQAVFAETCPQYLFLDDSRYEEPDFGGAKYVMSPPLRSPDHATHLWRGLAGDDLQVVATDHCPFCMQDQKILGINNFAKIPNGAPGIETRVSLLYDAAIRLNRLSLNRFVEIMATMPAKLFGMFPQKGTIAVGSDADLVLFDPQATTTWGVNTAHMQVDYNPFEGYNAQGKVHMVFSRGEKIIANGQYLGRAGRGKFLKRKTFAAP</sequence>
<dbReference type="InterPro" id="IPR032466">
    <property type="entry name" value="Metal_Hydrolase"/>
</dbReference>
<accession>A0ABM6RRD6</accession>
<proteinExistence type="inferred from homology"/>
<organism evidence="6 7">
    <name type="scientific">Sulfobacillus thermotolerans</name>
    <dbReference type="NCBI Taxonomy" id="338644"/>
    <lineage>
        <taxon>Bacteria</taxon>
        <taxon>Bacillati</taxon>
        <taxon>Bacillota</taxon>
        <taxon>Clostridia</taxon>
        <taxon>Eubacteriales</taxon>
        <taxon>Clostridiales Family XVII. Incertae Sedis</taxon>
        <taxon>Sulfobacillus</taxon>
    </lineage>
</organism>
<dbReference type="Pfam" id="PF01979">
    <property type="entry name" value="Amidohydro_1"/>
    <property type="match status" value="1"/>
</dbReference>
<dbReference type="InterPro" id="IPR011778">
    <property type="entry name" value="Hydantoinase/dihydroPyrase"/>
</dbReference>
<dbReference type="PANTHER" id="PTHR11647:SF1">
    <property type="entry name" value="COLLAPSIN RESPONSE MEDIATOR PROTEIN"/>
    <property type="match status" value="1"/>
</dbReference>
<dbReference type="InterPro" id="IPR006680">
    <property type="entry name" value="Amidohydro-rel"/>
</dbReference>
<dbReference type="SUPFAM" id="SSF51556">
    <property type="entry name" value="Metallo-dependent hydrolases"/>
    <property type="match status" value="1"/>
</dbReference>
<dbReference type="SUPFAM" id="SSF51338">
    <property type="entry name" value="Composite domain of metallo-dependent hydrolases"/>
    <property type="match status" value="2"/>
</dbReference>
<evidence type="ECO:0000256" key="4">
    <source>
        <dbReference type="ARBA" id="ARBA00022801"/>
    </source>
</evidence>